<evidence type="ECO:0000313" key="2">
    <source>
        <dbReference type="EMBL" id="SDX53987.1"/>
    </source>
</evidence>
<reference evidence="2 3" key="1">
    <citation type="submission" date="2016-10" db="EMBL/GenBank/DDBJ databases">
        <authorList>
            <person name="de Groot N.N."/>
        </authorList>
    </citation>
    <scope>NUCLEOTIDE SEQUENCE [LARGE SCALE GENOMIC DNA]</scope>
    <source>
        <strain evidence="2 3">CPCC 202699</strain>
    </source>
</reference>
<sequence>MKSDAGWCKSSYSGSGSDDCVEIRLAPDAIGVRDTKDRASGALTVSSAAWTALLRRIG</sequence>
<dbReference type="RefSeq" id="WP_091289180.1">
    <property type="nucleotide sequence ID" value="NZ_FNON01000003.1"/>
</dbReference>
<name>A0A1H3CIM0_9PSEU</name>
<dbReference type="AlphaFoldDB" id="A0A1H3CIM0"/>
<accession>A0A1H3CIM0</accession>
<dbReference type="OrthoDB" id="3630528at2"/>
<dbReference type="InterPro" id="IPR007278">
    <property type="entry name" value="DUF397"/>
</dbReference>
<evidence type="ECO:0000259" key="1">
    <source>
        <dbReference type="Pfam" id="PF04149"/>
    </source>
</evidence>
<organism evidence="2 3">
    <name type="scientific">Amycolatopsis xylanica</name>
    <dbReference type="NCBI Taxonomy" id="589385"/>
    <lineage>
        <taxon>Bacteria</taxon>
        <taxon>Bacillati</taxon>
        <taxon>Actinomycetota</taxon>
        <taxon>Actinomycetes</taxon>
        <taxon>Pseudonocardiales</taxon>
        <taxon>Pseudonocardiaceae</taxon>
        <taxon>Amycolatopsis</taxon>
    </lineage>
</organism>
<proteinExistence type="predicted"/>
<feature type="domain" description="DUF397" evidence="1">
    <location>
        <begin position="5"/>
        <end position="56"/>
    </location>
</feature>
<dbReference type="Pfam" id="PF04149">
    <property type="entry name" value="DUF397"/>
    <property type="match status" value="1"/>
</dbReference>
<evidence type="ECO:0000313" key="3">
    <source>
        <dbReference type="Proteomes" id="UP000199515"/>
    </source>
</evidence>
<protein>
    <recommendedName>
        <fullName evidence="1">DUF397 domain-containing protein</fullName>
    </recommendedName>
</protein>
<gene>
    <name evidence="2" type="ORF">SAMN05421504_10347</name>
</gene>
<dbReference type="Proteomes" id="UP000199515">
    <property type="component" value="Unassembled WGS sequence"/>
</dbReference>
<dbReference type="EMBL" id="FNON01000003">
    <property type="protein sequence ID" value="SDX53987.1"/>
    <property type="molecule type" value="Genomic_DNA"/>
</dbReference>
<keyword evidence="3" id="KW-1185">Reference proteome</keyword>
<dbReference type="STRING" id="589385.SAMN05421504_10347"/>